<feature type="transmembrane region" description="Helical" evidence="1">
    <location>
        <begin position="143"/>
        <end position="164"/>
    </location>
</feature>
<keyword evidence="1" id="KW-1133">Transmembrane helix</keyword>
<accession>A0ABU7R6G6</accession>
<feature type="transmembrane region" description="Helical" evidence="1">
    <location>
        <begin position="79"/>
        <end position="98"/>
    </location>
</feature>
<evidence type="ECO:0000313" key="2">
    <source>
        <dbReference type="EMBL" id="MEE6130393.1"/>
    </source>
</evidence>
<evidence type="ECO:0000256" key="1">
    <source>
        <dbReference type="SAM" id="Phobius"/>
    </source>
</evidence>
<feature type="transmembrane region" description="Helical" evidence="1">
    <location>
        <begin position="104"/>
        <end position="123"/>
    </location>
</feature>
<dbReference type="Proteomes" id="UP001350005">
    <property type="component" value="Unassembled WGS sequence"/>
</dbReference>
<feature type="transmembrane region" description="Helical" evidence="1">
    <location>
        <begin position="176"/>
        <end position="196"/>
    </location>
</feature>
<evidence type="ECO:0000313" key="3">
    <source>
        <dbReference type="Proteomes" id="UP001350005"/>
    </source>
</evidence>
<gene>
    <name evidence="2" type="ORF">V2E39_23570</name>
</gene>
<keyword evidence="1" id="KW-0472">Membrane</keyword>
<reference evidence="2 3" key="1">
    <citation type="submission" date="2024-01" db="EMBL/GenBank/DDBJ databases">
        <title>Whole genome of Chryseobacterium arthrosphaerae NNCa 2741.</title>
        <authorList>
            <person name="Boriskina E.V."/>
            <person name="Gordinskaya N.A."/>
            <person name="Kropotov V.S."/>
            <person name="Alekseeva A.E."/>
            <person name="Makhova M.A."/>
            <person name="Kryazhev D.V."/>
            <person name="Shkurkina I.S."/>
        </authorList>
    </citation>
    <scope>NUCLEOTIDE SEQUENCE [LARGE SCALE GENOMIC DNA]</scope>
    <source>
        <strain evidence="2 3">NNCa 2741</strain>
    </source>
</reference>
<sequence>MTIPDIIYYTVINTNFIVSIAYKRLWKQFFFLYFGVTVGAEILITAKADFITARIYNYLDLFCIGYFGYIYYRETGNSTVIKIAASVFLLLSSLFIFISETDYSIMTGYLYCLFLIFISLFWLYRKISRTDEDGNILNQRFFWLSSSLLFWAVFYIFRMLPMYFFNTTDRSFLMEIAKVFTFINIITYLLFLRSLFCRQ</sequence>
<name>A0ABU7R6G6_9FLAO</name>
<proteinExistence type="predicted"/>
<organism evidence="2 3">
    <name type="scientific">Chryseobacterium arthrosphaerae</name>
    <dbReference type="NCBI Taxonomy" id="651561"/>
    <lineage>
        <taxon>Bacteria</taxon>
        <taxon>Pseudomonadati</taxon>
        <taxon>Bacteroidota</taxon>
        <taxon>Flavobacteriia</taxon>
        <taxon>Flavobacteriales</taxon>
        <taxon>Weeksellaceae</taxon>
        <taxon>Chryseobacterium group</taxon>
        <taxon>Chryseobacterium</taxon>
    </lineage>
</organism>
<dbReference type="EMBL" id="JAZGJU010000104">
    <property type="protein sequence ID" value="MEE6130393.1"/>
    <property type="molecule type" value="Genomic_DNA"/>
</dbReference>
<comment type="caution">
    <text evidence="2">The sequence shown here is derived from an EMBL/GenBank/DDBJ whole genome shotgun (WGS) entry which is preliminary data.</text>
</comment>
<feature type="transmembrane region" description="Helical" evidence="1">
    <location>
        <begin position="54"/>
        <end position="72"/>
    </location>
</feature>
<keyword evidence="3" id="KW-1185">Reference proteome</keyword>
<feature type="transmembrane region" description="Helical" evidence="1">
    <location>
        <begin position="6"/>
        <end position="22"/>
    </location>
</feature>
<feature type="transmembrane region" description="Helical" evidence="1">
    <location>
        <begin position="29"/>
        <end position="48"/>
    </location>
</feature>
<keyword evidence="1" id="KW-0812">Transmembrane</keyword>
<protein>
    <submittedName>
        <fullName evidence="2">Uncharacterized protein</fullName>
    </submittedName>
</protein>
<dbReference type="RefSeq" id="WP_212650358.1">
    <property type="nucleotide sequence ID" value="NZ_CP064938.1"/>
</dbReference>